<accession>A0A939F9D7</accession>
<dbReference type="InterPro" id="IPR007361">
    <property type="entry name" value="DUF427"/>
</dbReference>
<comment type="caution">
    <text evidence="2">The sequence shown here is derived from an EMBL/GenBank/DDBJ whole genome shotgun (WGS) entry which is preliminary data.</text>
</comment>
<gene>
    <name evidence="2" type="ORF">J0695_20445</name>
</gene>
<dbReference type="RefSeq" id="WP_206963561.1">
    <property type="nucleotide sequence ID" value="NZ_BAAAJJ010000009.1"/>
</dbReference>
<dbReference type="EMBL" id="JAFLRJ010000186">
    <property type="protein sequence ID" value="MBO0514151.1"/>
    <property type="molecule type" value="Genomic_DNA"/>
</dbReference>
<feature type="domain" description="DUF427" evidence="1">
    <location>
        <begin position="19"/>
        <end position="102"/>
    </location>
</feature>
<sequence>MPQFTTLTWEPSARWVRGTKSGTTVVDSKHPVLVRDPDKYVPLYAFPKRDVRVELLRPSARPPGGEPDAGGKEFFDLVVDGVTVENAAWAYPPGELADYIAFEWFLRDGVIDHWYEEDEEIFVTPRDPAHRVDALRSSRHVEVWIDGKLVADSRQSVALFETGHAVRYYVPQEDIRMELFEPTDSRTGCPYKGFASYWSYTGGDTPVTRPDVAWGYPDPTPESGPIKGHLAFYDNVAEYVVDGEKI</sequence>
<proteinExistence type="predicted"/>
<dbReference type="Proteomes" id="UP000664167">
    <property type="component" value="Unassembled WGS sequence"/>
</dbReference>
<dbReference type="AlphaFoldDB" id="A0A939F9D7"/>
<dbReference type="PANTHER" id="PTHR34310">
    <property type="entry name" value="DUF427 DOMAIN PROTEIN (AFU_ORTHOLOGUE AFUA_3G02220)"/>
    <property type="match status" value="1"/>
</dbReference>
<keyword evidence="3" id="KW-1185">Reference proteome</keyword>
<dbReference type="Pfam" id="PF04248">
    <property type="entry name" value="NTP_transf_9"/>
    <property type="match status" value="2"/>
</dbReference>
<evidence type="ECO:0000259" key="1">
    <source>
        <dbReference type="Pfam" id="PF04248"/>
    </source>
</evidence>
<evidence type="ECO:0000313" key="3">
    <source>
        <dbReference type="Proteomes" id="UP000664167"/>
    </source>
</evidence>
<name>A0A939F9D7_9ACTN</name>
<protein>
    <submittedName>
        <fullName evidence="2">DUF427 domain-containing protein</fullName>
    </submittedName>
</protein>
<evidence type="ECO:0000313" key="2">
    <source>
        <dbReference type="EMBL" id="MBO0514151.1"/>
    </source>
</evidence>
<dbReference type="Gene3D" id="2.170.150.40">
    <property type="entry name" value="Domain of unknown function (DUF427)"/>
    <property type="match status" value="2"/>
</dbReference>
<dbReference type="InterPro" id="IPR038694">
    <property type="entry name" value="DUF427_sf"/>
</dbReference>
<feature type="domain" description="DUF427" evidence="1">
    <location>
        <begin position="141"/>
        <end position="234"/>
    </location>
</feature>
<organism evidence="2 3">
    <name type="scientific">Streptomyces beijiangensis</name>
    <dbReference type="NCBI Taxonomy" id="163361"/>
    <lineage>
        <taxon>Bacteria</taxon>
        <taxon>Bacillati</taxon>
        <taxon>Actinomycetota</taxon>
        <taxon>Actinomycetes</taxon>
        <taxon>Kitasatosporales</taxon>
        <taxon>Streptomycetaceae</taxon>
        <taxon>Streptomyces</taxon>
    </lineage>
</organism>
<reference evidence="2" key="1">
    <citation type="submission" date="2021-03" db="EMBL/GenBank/DDBJ databases">
        <title>Streptomyces poriferae sp. nov., a novel marine sponge-derived Actinobacteria species with anti-MRSA activity.</title>
        <authorList>
            <person name="Sandoval-Powers M."/>
            <person name="Kralova S."/>
            <person name="Nguyen G.-S."/>
            <person name="Fawwal D."/>
            <person name="Degnes K."/>
            <person name="Klinkenberg G."/>
            <person name="Sletta H."/>
            <person name="Wentzel A."/>
            <person name="Liles M.R."/>
        </authorList>
    </citation>
    <scope>NUCLEOTIDE SEQUENCE</scope>
    <source>
        <strain evidence="2">DSM 41794</strain>
    </source>
</reference>
<dbReference type="PANTHER" id="PTHR34310:SF9">
    <property type="entry name" value="BLR5716 PROTEIN"/>
    <property type="match status" value="1"/>
</dbReference>